<dbReference type="Proteomes" id="UP000195667">
    <property type="component" value="Unassembled WGS sequence"/>
</dbReference>
<protein>
    <recommendedName>
        <fullName evidence="3">DUF883 domain-containing protein</fullName>
    </recommendedName>
</protein>
<evidence type="ECO:0008006" key="3">
    <source>
        <dbReference type="Google" id="ProtNLM"/>
    </source>
</evidence>
<name>A0A1R4HAC6_9GAMM</name>
<gene>
    <name evidence="1" type="ORF">CRENPOLYSF1_410009</name>
</gene>
<evidence type="ECO:0000313" key="1">
    <source>
        <dbReference type="EMBL" id="SJM93218.1"/>
    </source>
</evidence>
<evidence type="ECO:0000313" key="2">
    <source>
        <dbReference type="Proteomes" id="UP000195667"/>
    </source>
</evidence>
<reference evidence="2" key="1">
    <citation type="submission" date="2017-02" db="EMBL/GenBank/DDBJ databases">
        <authorList>
            <person name="Daims H."/>
        </authorList>
    </citation>
    <scope>NUCLEOTIDE SEQUENCE [LARGE SCALE GENOMIC DNA]</scope>
</reference>
<sequence length="76" mass="8167">MKAIDKAGDSAHDVVDRVTDATNHAADSLCKKGEKLKNAEQRLMKDCCSYVQENPITSIGIAVASGFLLSRVMSGR</sequence>
<proteinExistence type="predicted"/>
<dbReference type="RefSeq" id="WP_087143735.1">
    <property type="nucleotide sequence ID" value="NZ_FUKI01000117.1"/>
</dbReference>
<organism evidence="1 2">
    <name type="scientific">Crenothrix polyspora</name>
    <dbReference type="NCBI Taxonomy" id="360316"/>
    <lineage>
        <taxon>Bacteria</taxon>
        <taxon>Pseudomonadati</taxon>
        <taxon>Pseudomonadota</taxon>
        <taxon>Gammaproteobacteria</taxon>
        <taxon>Methylococcales</taxon>
        <taxon>Crenotrichaceae</taxon>
        <taxon>Crenothrix</taxon>
    </lineage>
</organism>
<accession>A0A1R4HAC6</accession>
<keyword evidence="2" id="KW-1185">Reference proteome</keyword>
<dbReference type="OrthoDB" id="5570179at2"/>
<dbReference type="EMBL" id="FUKI01000117">
    <property type="protein sequence ID" value="SJM93218.1"/>
    <property type="molecule type" value="Genomic_DNA"/>
</dbReference>
<dbReference type="AlphaFoldDB" id="A0A1R4HAC6"/>